<name>A0A6G9IC14_9GAMM</name>
<dbReference type="InParanoid" id="A0A6G9IC14"/>
<dbReference type="Pfam" id="PF13416">
    <property type="entry name" value="SBP_bac_8"/>
    <property type="match status" value="1"/>
</dbReference>
<keyword evidence="7" id="KW-1185">Reference proteome</keyword>
<reference evidence="6 7" key="1">
    <citation type="submission" date="2020-03" db="EMBL/GenBank/DDBJ databases">
        <title>Complete genome sequence of Orbus sp. IPMB12 (BCRC 80908).</title>
        <authorList>
            <person name="Lo W.-S."/>
            <person name="Chang T.-H."/>
            <person name="Kuo C.-H."/>
        </authorList>
    </citation>
    <scope>NUCLEOTIDE SEQUENCE [LARGE SCALE GENOMIC DNA]</scope>
    <source>
        <strain evidence="6 7">IPMB12</strain>
    </source>
</reference>
<dbReference type="PANTHER" id="PTHR30222">
    <property type="entry name" value="SPERMIDINE/PUTRESCINE-BINDING PERIPLASMIC PROTEIN"/>
    <property type="match status" value="1"/>
</dbReference>
<keyword evidence="4 5" id="KW-0574">Periplasm</keyword>
<evidence type="ECO:0000256" key="4">
    <source>
        <dbReference type="ARBA" id="ARBA00022764"/>
    </source>
</evidence>
<evidence type="ECO:0000256" key="5">
    <source>
        <dbReference type="PIRNR" id="PIRNR019574"/>
    </source>
</evidence>
<keyword evidence="2 5" id="KW-0813">Transport</keyword>
<accession>A0A6G9IC14</accession>
<dbReference type="Proteomes" id="UP000501168">
    <property type="component" value="Chromosome"/>
</dbReference>
<comment type="function">
    <text evidence="5">Required for the activity of the bacterial periplasmic transport system of putrescine.</text>
</comment>
<dbReference type="InterPro" id="IPR006059">
    <property type="entry name" value="SBP"/>
</dbReference>
<evidence type="ECO:0000256" key="3">
    <source>
        <dbReference type="ARBA" id="ARBA00022729"/>
    </source>
</evidence>
<dbReference type="InterPro" id="IPR001188">
    <property type="entry name" value="Sperm_putr-bd"/>
</dbReference>
<proteinExistence type="inferred from homology"/>
<dbReference type="GO" id="GO:0015846">
    <property type="term" value="P:polyamine transport"/>
    <property type="evidence" value="ECO:0007669"/>
    <property type="project" value="InterPro"/>
</dbReference>
<dbReference type="KEGG" id="orb:IPMB12_06520"/>
<protein>
    <recommendedName>
        <fullName evidence="5">Putrescine-binding periplasmic protein</fullName>
    </recommendedName>
</protein>
<keyword evidence="3" id="KW-0732">Signal</keyword>
<dbReference type="EMBL" id="CP050253">
    <property type="protein sequence ID" value="QIQ21372.1"/>
    <property type="molecule type" value="Genomic_DNA"/>
</dbReference>
<dbReference type="GO" id="GO:0019808">
    <property type="term" value="F:polyamine binding"/>
    <property type="evidence" value="ECO:0007669"/>
    <property type="project" value="InterPro"/>
</dbReference>
<sequence>MWVFNFRGTNYFVFIILIFSSFLVSAQTKSLHIYNWSDYIAPDTISKFRQLTGTRVTYDVFDSNEVLDGKLIAGNTGFDIVVPTDSFLARQINSNIYLALDKSRLPNYHNLDVSLLELMKKHDPDNTYSIPYMWQSTGIGYNIDKVKEILGDDAPLNSWDLIFKPENLQKLQRCGVAFLDAPSEVFPTVLNYLGYDPNSQNEKDYLVATKLLEKLRPYVTYFHSSKYITDLSSGDICVAIAWTGDVMQAAMAAQEAKNGVNIGYIIPKEGAIISFDVLAVPKSARNVDAAYEFLNYLLEPKVIADISNHIYYANANSCSYPYLNEDVYNNPSIYPPDSVMKNLFPMLEQPPNIDRLMVRLWTRILTNK</sequence>
<gene>
    <name evidence="6" type="ORF">IPMB12_06520</name>
</gene>
<evidence type="ECO:0000313" key="7">
    <source>
        <dbReference type="Proteomes" id="UP000501168"/>
    </source>
</evidence>
<evidence type="ECO:0000313" key="6">
    <source>
        <dbReference type="EMBL" id="QIQ21372.1"/>
    </source>
</evidence>
<dbReference type="PANTHER" id="PTHR30222:SF18">
    <property type="entry name" value="BIFUNCTIONAL POLYHYDROXYBUTYRATE SYNTHASE _ ABC TRANSPORTER PERIPLASMIC BINDING PROTEIN-RELATED"/>
    <property type="match status" value="1"/>
</dbReference>
<evidence type="ECO:0000256" key="2">
    <source>
        <dbReference type="ARBA" id="ARBA00022448"/>
    </source>
</evidence>
<dbReference type="AlphaFoldDB" id="A0A6G9IC14"/>
<dbReference type="GO" id="GO:0042597">
    <property type="term" value="C:periplasmic space"/>
    <property type="evidence" value="ECO:0007669"/>
    <property type="project" value="UniProtKB-SubCell"/>
</dbReference>
<organism evidence="6 7">
    <name type="scientific">Zophobihabitans entericus</name>
    <dbReference type="NCBI Taxonomy" id="1635327"/>
    <lineage>
        <taxon>Bacteria</taxon>
        <taxon>Pseudomonadati</taxon>
        <taxon>Pseudomonadota</taxon>
        <taxon>Gammaproteobacteria</taxon>
        <taxon>Orbales</taxon>
        <taxon>Orbaceae</taxon>
        <taxon>Zophobihabitans</taxon>
    </lineage>
</organism>
<dbReference type="PIRSF" id="PIRSF019574">
    <property type="entry name" value="Periplasmic_polyamine_BP"/>
    <property type="match status" value="1"/>
</dbReference>
<dbReference type="Gene3D" id="3.40.190.10">
    <property type="entry name" value="Periplasmic binding protein-like II"/>
    <property type="match status" value="2"/>
</dbReference>
<dbReference type="SUPFAM" id="SSF53850">
    <property type="entry name" value="Periplasmic binding protein-like II"/>
    <property type="match status" value="1"/>
</dbReference>
<evidence type="ECO:0000256" key="1">
    <source>
        <dbReference type="ARBA" id="ARBA00004418"/>
    </source>
</evidence>
<comment type="subcellular location">
    <subcellularLocation>
        <location evidence="1 5">Periplasm</location>
    </subcellularLocation>
</comment>
<dbReference type="PRINTS" id="PR00909">
    <property type="entry name" value="SPERMDNBNDNG"/>
</dbReference>
<comment type="similarity">
    <text evidence="5">Belongs to the bacterial solute-binding protein PotD/PotF family.</text>
</comment>
<dbReference type="CDD" id="cd13659">
    <property type="entry name" value="PBP2_PotF"/>
    <property type="match status" value="1"/>
</dbReference>